<protein>
    <submittedName>
        <fullName evidence="4">Uncharacterized protein</fullName>
    </submittedName>
</protein>
<evidence type="ECO:0000313" key="5">
    <source>
        <dbReference type="Proteomes" id="UP001285441"/>
    </source>
</evidence>
<evidence type="ECO:0000256" key="3">
    <source>
        <dbReference type="SAM" id="SignalP"/>
    </source>
</evidence>
<evidence type="ECO:0000256" key="1">
    <source>
        <dbReference type="SAM" id="MobiDB-lite"/>
    </source>
</evidence>
<feature type="region of interest" description="Disordered" evidence="1">
    <location>
        <begin position="573"/>
        <end position="596"/>
    </location>
</feature>
<keyword evidence="2" id="KW-1133">Transmembrane helix</keyword>
<dbReference type="EMBL" id="JAULSW010000005">
    <property type="protein sequence ID" value="KAK3381476.1"/>
    <property type="molecule type" value="Genomic_DNA"/>
</dbReference>
<accession>A0AAE0NHA8</accession>
<feature type="region of interest" description="Disordered" evidence="1">
    <location>
        <begin position="254"/>
        <end position="483"/>
    </location>
</feature>
<feature type="signal peptide" evidence="3">
    <location>
        <begin position="1"/>
        <end position="30"/>
    </location>
</feature>
<keyword evidence="2" id="KW-0472">Membrane</keyword>
<feature type="compositionally biased region" description="Polar residues" evidence="1">
    <location>
        <begin position="469"/>
        <end position="483"/>
    </location>
</feature>
<feature type="chain" id="PRO_5041968870" evidence="3">
    <location>
        <begin position="31"/>
        <end position="596"/>
    </location>
</feature>
<name>A0AAE0NHA8_9PEZI</name>
<evidence type="ECO:0000313" key="4">
    <source>
        <dbReference type="EMBL" id="KAK3381476.1"/>
    </source>
</evidence>
<keyword evidence="3" id="KW-0732">Signal</keyword>
<feature type="region of interest" description="Disordered" evidence="1">
    <location>
        <begin position="161"/>
        <end position="200"/>
    </location>
</feature>
<reference evidence="4" key="1">
    <citation type="journal article" date="2023" name="Mol. Phylogenet. Evol.">
        <title>Genome-scale phylogeny and comparative genomics of the fungal order Sordariales.</title>
        <authorList>
            <person name="Hensen N."/>
            <person name="Bonometti L."/>
            <person name="Westerberg I."/>
            <person name="Brannstrom I.O."/>
            <person name="Guillou S."/>
            <person name="Cros-Aarteil S."/>
            <person name="Calhoun S."/>
            <person name="Haridas S."/>
            <person name="Kuo A."/>
            <person name="Mondo S."/>
            <person name="Pangilinan J."/>
            <person name="Riley R."/>
            <person name="LaButti K."/>
            <person name="Andreopoulos B."/>
            <person name="Lipzen A."/>
            <person name="Chen C."/>
            <person name="Yan M."/>
            <person name="Daum C."/>
            <person name="Ng V."/>
            <person name="Clum A."/>
            <person name="Steindorff A."/>
            <person name="Ohm R.A."/>
            <person name="Martin F."/>
            <person name="Silar P."/>
            <person name="Natvig D.O."/>
            <person name="Lalanne C."/>
            <person name="Gautier V."/>
            <person name="Ament-Velasquez S.L."/>
            <person name="Kruys A."/>
            <person name="Hutchinson M.I."/>
            <person name="Powell A.J."/>
            <person name="Barry K."/>
            <person name="Miller A.N."/>
            <person name="Grigoriev I.V."/>
            <person name="Debuchy R."/>
            <person name="Gladieux P."/>
            <person name="Hiltunen Thoren M."/>
            <person name="Johannesson H."/>
        </authorList>
    </citation>
    <scope>NUCLEOTIDE SEQUENCE</scope>
    <source>
        <strain evidence="4">CBS 232.78</strain>
    </source>
</reference>
<feature type="compositionally biased region" description="Polar residues" evidence="1">
    <location>
        <begin position="266"/>
        <end position="280"/>
    </location>
</feature>
<gene>
    <name evidence="4" type="ORF">B0H63DRAFT_206083</name>
</gene>
<dbReference type="Proteomes" id="UP001285441">
    <property type="component" value="Unassembled WGS sequence"/>
</dbReference>
<feature type="compositionally biased region" description="Low complexity" evidence="1">
    <location>
        <begin position="323"/>
        <end position="334"/>
    </location>
</feature>
<feature type="compositionally biased region" description="Pro residues" evidence="1">
    <location>
        <begin position="353"/>
        <end position="365"/>
    </location>
</feature>
<feature type="compositionally biased region" description="Basic and acidic residues" evidence="1">
    <location>
        <begin position="411"/>
        <end position="425"/>
    </location>
</feature>
<organism evidence="4 5">
    <name type="scientific">Podospora didyma</name>
    <dbReference type="NCBI Taxonomy" id="330526"/>
    <lineage>
        <taxon>Eukaryota</taxon>
        <taxon>Fungi</taxon>
        <taxon>Dikarya</taxon>
        <taxon>Ascomycota</taxon>
        <taxon>Pezizomycotina</taxon>
        <taxon>Sordariomycetes</taxon>
        <taxon>Sordariomycetidae</taxon>
        <taxon>Sordariales</taxon>
        <taxon>Podosporaceae</taxon>
        <taxon>Podospora</taxon>
    </lineage>
</organism>
<dbReference type="AlphaFoldDB" id="A0AAE0NHA8"/>
<sequence length="596" mass="64711">MRERGRAYNSVLAFALPFLTPSLYSSYVAAAPSSPSTGGFLRKLKSRVFEEEGQPYDPNNPLNIWWGPAPPPELGPPASADAVRDPIYLPAQIGGIVGSYALSLVLVAVLLLALSKKRRQRIAAAEFPEQEFTIDAFPAPFEHPTEADYKASVDHFQNLTAANEQQHPRSPPNFSVPLGSPRSPTKSHRSYPLGAGVGSQHSIHTIESPVSTIRAPGIDLSVDPVVVKHDRAMAQQQLEDMYKYVMAQDEARAAGRDYDGPPLPSPSTKSTVPNSPSSARTVRKEKNKPMSLNLAKDEKTQSRGSSILSFLKSPRKNKHAQNISISSPIMTPMSGTFPRQEDQEMNAMAPRHYAPPPMPPMPPSNDLPFRRTNSNHMPTPDISPISTQSIDERIDSAVARQPPRSSQIPWRETREDKDDSSHSRDVSQATSASGDVEPVSAGSEKSTSGLVGLPTSPKPGVNRFPSFDTLPTSPKPGSTFSRANRSLAPVNTNATTAVRAGGALPLRAYEPSISSPTASASTYKQTVFTRAAPGPLSPGMRSPWTGAPVPYTPYQPFSPVIPITPSLVTREDRKRMKRLEPKTPTVEMVKGTDEIW</sequence>
<reference evidence="4" key="2">
    <citation type="submission" date="2023-06" db="EMBL/GenBank/DDBJ databases">
        <authorList>
            <consortium name="Lawrence Berkeley National Laboratory"/>
            <person name="Haridas S."/>
            <person name="Hensen N."/>
            <person name="Bonometti L."/>
            <person name="Westerberg I."/>
            <person name="Brannstrom I.O."/>
            <person name="Guillou S."/>
            <person name="Cros-Aarteil S."/>
            <person name="Calhoun S."/>
            <person name="Kuo A."/>
            <person name="Mondo S."/>
            <person name="Pangilinan J."/>
            <person name="Riley R."/>
            <person name="LaButti K."/>
            <person name="Andreopoulos B."/>
            <person name="Lipzen A."/>
            <person name="Chen C."/>
            <person name="Yanf M."/>
            <person name="Daum C."/>
            <person name="Ng V."/>
            <person name="Clum A."/>
            <person name="Steindorff A."/>
            <person name="Ohm R."/>
            <person name="Martin F."/>
            <person name="Silar P."/>
            <person name="Natvig D."/>
            <person name="Lalanne C."/>
            <person name="Gautier V."/>
            <person name="Ament-velasquez S.L."/>
            <person name="Kruys A."/>
            <person name="Hutchinson M.I."/>
            <person name="Powell A.J."/>
            <person name="Barry K."/>
            <person name="Miller A.N."/>
            <person name="Grigoriev I.V."/>
            <person name="Debuchy R."/>
            <person name="Gladieux P."/>
            <person name="Thoren M.H."/>
            <person name="Johannesson H."/>
        </authorList>
    </citation>
    <scope>NUCLEOTIDE SEQUENCE</scope>
    <source>
        <strain evidence="4">CBS 232.78</strain>
    </source>
</reference>
<keyword evidence="2" id="KW-0812">Transmembrane</keyword>
<proteinExistence type="predicted"/>
<evidence type="ECO:0000256" key="2">
    <source>
        <dbReference type="SAM" id="Phobius"/>
    </source>
</evidence>
<comment type="caution">
    <text evidence="4">The sequence shown here is derived from an EMBL/GenBank/DDBJ whole genome shotgun (WGS) entry which is preliminary data.</text>
</comment>
<feature type="transmembrane region" description="Helical" evidence="2">
    <location>
        <begin position="93"/>
        <end position="114"/>
    </location>
</feature>
<keyword evidence="5" id="KW-1185">Reference proteome</keyword>